<evidence type="ECO:0000256" key="1">
    <source>
        <dbReference type="SAM" id="Phobius"/>
    </source>
</evidence>
<protein>
    <submittedName>
        <fullName evidence="2">ATP synthase I chain</fullName>
    </submittedName>
</protein>
<gene>
    <name evidence="2" type="ordered locus">Q7A_228</name>
</gene>
<dbReference type="Proteomes" id="UP000009144">
    <property type="component" value="Chromosome"/>
</dbReference>
<dbReference type="EMBL" id="CP003390">
    <property type="protein sequence ID" value="AFI83087.1"/>
    <property type="molecule type" value="Genomic_DNA"/>
</dbReference>
<evidence type="ECO:0000313" key="2">
    <source>
        <dbReference type="EMBL" id="AFI83087.1"/>
    </source>
</evidence>
<dbReference type="AlphaFoldDB" id="I1XFB8"/>
<evidence type="ECO:0000313" key="3">
    <source>
        <dbReference type="Proteomes" id="UP000009144"/>
    </source>
</evidence>
<organism evidence="2 3">
    <name type="scientific">Methylophaga nitratireducenticrescens</name>
    <dbReference type="NCBI Taxonomy" id="754476"/>
    <lineage>
        <taxon>Bacteria</taxon>
        <taxon>Pseudomonadati</taxon>
        <taxon>Pseudomonadota</taxon>
        <taxon>Gammaproteobacteria</taxon>
        <taxon>Thiotrichales</taxon>
        <taxon>Piscirickettsiaceae</taxon>
        <taxon>Methylophaga</taxon>
    </lineage>
</organism>
<reference evidence="2 3" key="2">
    <citation type="journal article" date="2013" name="Int. J. Syst. Evol. Microbiol.">
        <title>Methylophaga nitratireducenticrescens sp. nov. and Methylophaga frappieri sp. nov., isolated from the biofilm of the methanol-fed denitrification system treating the seawater at the Montreal Biodome.</title>
        <authorList>
            <person name="Villeneuve C."/>
            <person name="Martineau C."/>
            <person name="Mauffrey F."/>
            <person name="Villemur R."/>
        </authorList>
    </citation>
    <scope>NUCLEOTIDE SEQUENCE [LARGE SCALE GENOMIC DNA]</scope>
    <source>
        <strain evidence="2 3">JAM1</strain>
    </source>
</reference>
<dbReference type="HOGENOM" id="CLU_2585648_0_0_6"/>
<accession>I1XFB8</accession>
<keyword evidence="3" id="KW-1185">Reference proteome</keyword>
<keyword evidence="1" id="KW-0812">Transmembrane</keyword>
<feature type="transmembrane region" description="Helical" evidence="1">
    <location>
        <begin position="41"/>
        <end position="74"/>
    </location>
</feature>
<keyword evidence="1" id="KW-1133">Transmembrane helix</keyword>
<sequence>MISVVNTLLLKWHLLRTVVKAGANPAKNLGGVYRCIAERWVFTLAMFVVGFAVFEFSALPLLLGFVAIQVVLLFGNMKQA</sequence>
<proteinExistence type="predicted"/>
<name>I1XFB8_METNJ</name>
<dbReference type="STRING" id="754476.Q7A_228"/>
<reference evidence="2 3" key="1">
    <citation type="journal article" date="2012" name="J. Bacteriol.">
        <title>Complete genome sequences of Methylophaga sp. strain JAM1 and Methylophaga sp. strain JAM7.</title>
        <authorList>
            <person name="Villeneuve C."/>
            <person name="Martineau C."/>
            <person name="Mauffrey F."/>
            <person name="Villemur R."/>
        </authorList>
    </citation>
    <scope>NUCLEOTIDE SEQUENCE [LARGE SCALE GENOMIC DNA]</scope>
    <source>
        <strain evidence="2 3">JAM1</strain>
    </source>
</reference>
<keyword evidence="1" id="KW-0472">Membrane</keyword>
<dbReference type="PATRIC" id="fig|754476.3.peg.226"/>